<organism evidence="1 2">
    <name type="scientific">Pseudocercospora musae</name>
    <dbReference type="NCBI Taxonomy" id="113226"/>
    <lineage>
        <taxon>Eukaryota</taxon>
        <taxon>Fungi</taxon>
        <taxon>Dikarya</taxon>
        <taxon>Ascomycota</taxon>
        <taxon>Pezizomycotina</taxon>
        <taxon>Dothideomycetes</taxon>
        <taxon>Dothideomycetidae</taxon>
        <taxon>Mycosphaerellales</taxon>
        <taxon>Mycosphaerellaceae</taxon>
        <taxon>Pseudocercospora</taxon>
    </lineage>
</organism>
<name>A0A139ITJ4_9PEZI</name>
<accession>A0A139ITJ4</accession>
<dbReference type="Proteomes" id="UP000073492">
    <property type="component" value="Unassembled WGS sequence"/>
</dbReference>
<gene>
    <name evidence="1" type="ORF">AC579_9634</name>
</gene>
<keyword evidence="2" id="KW-1185">Reference proteome</keyword>
<evidence type="ECO:0000313" key="1">
    <source>
        <dbReference type="EMBL" id="KXT17970.1"/>
    </source>
</evidence>
<dbReference type="AlphaFoldDB" id="A0A139ITJ4"/>
<dbReference type="EMBL" id="LFZO01000012">
    <property type="protein sequence ID" value="KXT17970.1"/>
    <property type="molecule type" value="Genomic_DNA"/>
</dbReference>
<evidence type="ECO:0000313" key="2">
    <source>
        <dbReference type="Proteomes" id="UP000073492"/>
    </source>
</evidence>
<comment type="caution">
    <text evidence="1">The sequence shown here is derived from an EMBL/GenBank/DDBJ whole genome shotgun (WGS) entry which is preliminary data.</text>
</comment>
<evidence type="ECO:0008006" key="3">
    <source>
        <dbReference type="Google" id="ProtNLM"/>
    </source>
</evidence>
<protein>
    <recommendedName>
        <fullName evidence="3">SnoaL-like domain-containing protein</fullName>
    </recommendedName>
</protein>
<proteinExistence type="predicted"/>
<reference evidence="1 2" key="1">
    <citation type="submission" date="2015-07" db="EMBL/GenBank/DDBJ databases">
        <title>Comparative genomics of the Sigatoka disease complex on banana suggests a link between parallel evolutionary changes in Pseudocercospora fijiensis and Pseudocercospora eumusae and increased virulence on the banana host.</title>
        <authorList>
            <person name="Chang T.-C."/>
            <person name="Salvucci A."/>
            <person name="Crous P.W."/>
            <person name="Stergiopoulos I."/>
        </authorList>
    </citation>
    <scope>NUCLEOTIDE SEQUENCE [LARGE SCALE GENOMIC DNA]</scope>
    <source>
        <strain evidence="1 2">CBS 116634</strain>
    </source>
</reference>
<dbReference type="OrthoDB" id="3628122at2759"/>
<sequence length="165" mass="18386">MLSTAIMLSVKSSISRSPHCLSNPTLEQELSQQVHDLVNAINDRDFDSRSPAWRRATGDFVASTCFAELPPKTTNLEDFLHYMQWYTSFNPTYKLQVRDTGVTLNDKGSKSGVFVNFACAGSPAGTVRYSVGLLECEKMLGNRYCTRYQCLPGLVYEDQDSCGGF</sequence>